<dbReference type="EMBL" id="JADGJD010003035">
    <property type="protein sequence ID" value="KAJ3026234.1"/>
    <property type="molecule type" value="Genomic_DNA"/>
</dbReference>
<gene>
    <name evidence="3" type="ORF">HK097_006501</name>
</gene>
<evidence type="ECO:0000313" key="4">
    <source>
        <dbReference type="Proteomes" id="UP001212841"/>
    </source>
</evidence>
<dbReference type="InterPro" id="IPR021027">
    <property type="entry name" value="Transposase_put_HTH"/>
</dbReference>
<dbReference type="Pfam" id="PF12323">
    <property type="entry name" value="HTH_OrfB_IS605"/>
    <property type="match status" value="1"/>
</dbReference>
<dbReference type="Proteomes" id="UP001212841">
    <property type="component" value="Unassembled WGS sequence"/>
</dbReference>
<accession>A0AAD5RZG0</accession>
<feature type="compositionally biased region" description="Basic residues" evidence="1">
    <location>
        <begin position="52"/>
        <end position="68"/>
    </location>
</feature>
<feature type="region of interest" description="Disordered" evidence="1">
    <location>
        <begin position="1"/>
        <end position="68"/>
    </location>
</feature>
<evidence type="ECO:0000313" key="3">
    <source>
        <dbReference type="EMBL" id="KAJ3026234.1"/>
    </source>
</evidence>
<comment type="caution">
    <text evidence="3">The sequence shown here is derived from an EMBL/GenBank/DDBJ whole genome shotgun (WGS) entry which is preliminary data.</text>
</comment>
<proteinExistence type="predicted"/>
<protein>
    <recommendedName>
        <fullName evidence="2">Transposase putative helix-turn-helix domain-containing protein</fullName>
    </recommendedName>
</protein>
<keyword evidence="4" id="KW-1185">Reference proteome</keyword>
<reference evidence="3" key="1">
    <citation type="submission" date="2020-05" db="EMBL/GenBank/DDBJ databases">
        <title>Phylogenomic resolution of chytrid fungi.</title>
        <authorList>
            <person name="Stajich J.E."/>
            <person name="Amses K."/>
            <person name="Simmons R."/>
            <person name="Seto K."/>
            <person name="Myers J."/>
            <person name="Bonds A."/>
            <person name="Quandt C.A."/>
            <person name="Barry K."/>
            <person name="Liu P."/>
            <person name="Grigoriev I."/>
            <person name="Longcore J.E."/>
            <person name="James T.Y."/>
        </authorList>
    </citation>
    <scope>NUCLEOTIDE SEQUENCE</scope>
    <source>
        <strain evidence="3">JEL0318</strain>
    </source>
</reference>
<feature type="non-terminal residue" evidence="3">
    <location>
        <position position="1"/>
    </location>
</feature>
<feature type="domain" description="Transposase putative helix-turn-helix" evidence="2">
    <location>
        <begin position="76"/>
        <end position="103"/>
    </location>
</feature>
<name>A0AAD5RZG0_9FUNG</name>
<sequence length="206" mass="24306">TFRRRHTFRDSLRISLPSTPSSSVGRKENVPPKTKEDDCCKEEEDSREGKGKGKRKMRNTTFRKKRKKTDRLIKSLGVRLYPNGAQKALMRRWLGCAKKAYNMVVGVYRKNRCGLTHHNFFRTLLKIQMKMGGWSFMDIAPYEVLDHAITGAIKARDEVIRRNRDNFDNGQPRPPHRLHFQKLKDDKQTITIRAQYCRPHLTFYKR</sequence>
<organism evidence="3 4">
    <name type="scientific">Rhizophlyctis rosea</name>
    <dbReference type="NCBI Taxonomy" id="64517"/>
    <lineage>
        <taxon>Eukaryota</taxon>
        <taxon>Fungi</taxon>
        <taxon>Fungi incertae sedis</taxon>
        <taxon>Chytridiomycota</taxon>
        <taxon>Chytridiomycota incertae sedis</taxon>
        <taxon>Chytridiomycetes</taxon>
        <taxon>Rhizophlyctidales</taxon>
        <taxon>Rhizophlyctidaceae</taxon>
        <taxon>Rhizophlyctis</taxon>
    </lineage>
</organism>
<evidence type="ECO:0000256" key="1">
    <source>
        <dbReference type="SAM" id="MobiDB-lite"/>
    </source>
</evidence>
<evidence type="ECO:0000259" key="2">
    <source>
        <dbReference type="Pfam" id="PF12323"/>
    </source>
</evidence>
<dbReference type="AlphaFoldDB" id="A0AAD5RZG0"/>
<feature type="compositionally biased region" description="Basic and acidic residues" evidence="1">
    <location>
        <begin position="25"/>
        <end position="38"/>
    </location>
</feature>